<organism evidence="3 4">
    <name type="scientific">Marasmius crinis-equi</name>
    <dbReference type="NCBI Taxonomy" id="585013"/>
    <lineage>
        <taxon>Eukaryota</taxon>
        <taxon>Fungi</taxon>
        <taxon>Dikarya</taxon>
        <taxon>Basidiomycota</taxon>
        <taxon>Agaricomycotina</taxon>
        <taxon>Agaricomycetes</taxon>
        <taxon>Agaricomycetidae</taxon>
        <taxon>Agaricales</taxon>
        <taxon>Marasmiineae</taxon>
        <taxon>Marasmiaceae</taxon>
        <taxon>Marasmius</taxon>
    </lineage>
</organism>
<dbReference type="Gene3D" id="3.20.20.105">
    <property type="entry name" value="Queuine tRNA-ribosyltransferase-like"/>
    <property type="match status" value="1"/>
</dbReference>
<gene>
    <name evidence="3" type="ORF">V5O48_000356</name>
</gene>
<dbReference type="InterPro" id="IPR050852">
    <property type="entry name" value="Queuine_tRNA-ribosyltrfase"/>
</dbReference>
<dbReference type="Pfam" id="PF01702">
    <property type="entry name" value="TGT"/>
    <property type="match status" value="2"/>
</dbReference>
<evidence type="ECO:0000313" key="3">
    <source>
        <dbReference type="EMBL" id="KAL0581655.1"/>
    </source>
</evidence>
<name>A0ABR3G1D3_9AGAR</name>
<feature type="region of interest" description="Disordered" evidence="1">
    <location>
        <begin position="291"/>
        <end position="311"/>
    </location>
</feature>
<dbReference type="EMBL" id="JBAHYK010000006">
    <property type="protein sequence ID" value="KAL0581655.1"/>
    <property type="molecule type" value="Genomic_DNA"/>
</dbReference>
<evidence type="ECO:0000259" key="2">
    <source>
        <dbReference type="Pfam" id="PF01702"/>
    </source>
</evidence>
<evidence type="ECO:0000256" key="1">
    <source>
        <dbReference type="SAM" id="MobiDB-lite"/>
    </source>
</evidence>
<feature type="domain" description="tRNA-guanine(15) transglycosylase-like" evidence="2">
    <location>
        <begin position="383"/>
        <end position="440"/>
    </location>
</feature>
<dbReference type="InterPro" id="IPR036511">
    <property type="entry name" value="TGT-like_sf"/>
</dbReference>
<proteinExistence type="predicted"/>
<reference evidence="3 4" key="1">
    <citation type="submission" date="2024-02" db="EMBL/GenBank/DDBJ databases">
        <title>A draft genome for the cacao thread blight pathogen Marasmius crinis-equi.</title>
        <authorList>
            <person name="Cohen S.P."/>
            <person name="Baruah I.K."/>
            <person name="Amoako-Attah I."/>
            <person name="Bukari Y."/>
            <person name="Meinhardt L.W."/>
            <person name="Bailey B.A."/>
        </authorList>
    </citation>
    <scope>NUCLEOTIDE SEQUENCE [LARGE SCALE GENOMIC DNA]</scope>
    <source>
        <strain evidence="3 4">GH-76</strain>
    </source>
</reference>
<feature type="compositionally biased region" description="Low complexity" evidence="1">
    <location>
        <begin position="363"/>
        <end position="374"/>
    </location>
</feature>
<dbReference type="InterPro" id="IPR002616">
    <property type="entry name" value="tRNA_ribo_trans-like"/>
</dbReference>
<accession>A0ABR3G1D3</accession>
<feature type="domain" description="tRNA-guanine(15) transglycosylase-like" evidence="2">
    <location>
        <begin position="2"/>
        <end position="347"/>
    </location>
</feature>
<protein>
    <recommendedName>
        <fullName evidence="2">tRNA-guanine(15) transglycosylase-like domain-containing protein</fullName>
    </recommendedName>
</protein>
<sequence>MPTPNLIAPTSRGVVQHLSRDNLLRTRSISWIHVPYESFLECRPPILTLGLPMHEVLGFQKDRHIVSMSLRDLSDGREMPPNTAKYVSAWCIRGVKKVTPEDYREYVSKAKPDLIYALADVQPVVSQKRFIKSVERTTEWLVQLLKPSNAEDNAHVPAVLLQMPGGQSTAARSAFARAILEPLHPTEIDALQPLTLSSLDDAVSGYVVDGSVDLMRASLQSLDTNKPRIAHTSSFSTPSTSGSAPSADLIRGPHDILTLIRDVGIDLFGAEWVVKLAQWGVALDLEFPAPRAPDNSNDDAQERSGFPKLRGTKRDIGHNLYDVHYRTDFSRLLNINSKTKCHCFACDPSSCTPEDVIRHSGLDDPSSSDLKSPSQNSHKYSPHTRAYIHHLLHTHEMSAHSMLVSHNLEVLSAFLAGVRRVLESCRDEFGKEVERFFEYYDSGDDGRNYPTKVAEEVEAVVEATVAEATLGQANEVVSSMVLDSHDKLATEGPGVALFDEARVCHAEVERLRGKGSLKRSDRDAE</sequence>
<dbReference type="SUPFAM" id="SSF51713">
    <property type="entry name" value="tRNA-guanine transglycosylase"/>
    <property type="match status" value="1"/>
</dbReference>
<evidence type="ECO:0000313" key="4">
    <source>
        <dbReference type="Proteomes" id="UP001465976"/>
    </source>
</evidence>
<dbReference type="Proteomes" id="UP001465976">
    <property type="component" value="Unassembled WGS sequence"/>
</dbReference>
<dbReference type="PANTHER" id="PTHR46064:SF1">
    <property type="entry name" value="QUEUINE TRNA-RIBOSYLTRANSFERASE ACCESSORY SUBUNIT 2"/>
    <property type="match status" value="1"/>
</dbReference>
<dbReference type="PANTHER" id="PTHR46064">
    <property type="entry name" value="QUEUINE TRNA-RIBOSYLTRANSFERASE ACCESSORY SUBUNIT 2"/>
    <property type="match status" value="1"/>
</dbReference>
<feature type="region of interest" description="Disordered" evidence="1">
    <location>
        <begin position="357"/>
        <end position="381"/>
    </location>
</feature>
<comment type="caution">
    <text evidence="3">The sequence shown here is derived from an EMBL/GenBank/DDBJ whole genome shotgun (WGS) entry which is preliminary data.</text>
</comment>
<keyword evidence="4" id="KW-1185">Reference proteome</keyword>